<keyword evidence="3" id="KW-0408">Iron</keyword>
<dbReference type="InterPro" id="IPR057846">
    <property type="entry name" value="wHTH-Calcineurin_assc"/>
</dbReference>
<feature type="domain" description="Calcineurin" evidence="6">
    <location>
        <begin position="323"/>
        <end position="375"/>
    </location>
</feature>
<dbReference type="PANTHER" id="PTHR42988:SF2">
    <property type="entry name" value="CYCLIC NUCLEOTIDE PHOSPHODIESTERASE CBUA0032-RELATED"/>
    <property type="match status" value="1"/>
</dbReference>
<feature type="domain" description="Calcineurin-like phosphoesterase" evidence="5">
    <location>
        <begin position="9"/>
        <end position="247"/>
    </location>
</feature>
<dbReference type="AlphaFoldDB" id="A0A935TL68"/>
<gene>
    <name evidence="7" type="ORF">IPK02_22280</name>
</gene>
<evidence type="ECO:0000259" key="6">
    <source>
        <dbReference type="Pfam" id="PF24408"/>
    </source>
</evidence>
<dbReference type="InterPro" id="IPR029052">
    <property type="entry name" value="Metallo-depent_PP-like"/>
</dbReference>
<dbReference type="InterPro" id="IPR050884">
    <property type="entry name" value="CNP_phosphodiesterase-III"/>
</dbReference>
<evidence type="ECO:0000313" key="8">
    <source>
        <dbReference type="Proteomes" id="UP000706151"/>
    </source>
</evidence>
<reference evidence="7 8" key="1">
    <citation type="submission" date="2020-10" db="EMBL/GenBank/DDBJ databases">
        <title>Connecting structure to function with the recovery of over 1000 high-quality activated sludge metagenome-assembled genomes encoding full-length rRNA genes using long-read sequencing.</title>
        <authorList>
            <person name="Singleton C.M."/>
            <person name="Petriglieri F."/>
            <person name="Kristensen J.M."/>
            <person name="Kirkegaard R.H."/>
            <person name="Michaelsen T.Y."/>
            <person name="Andersen M.H."/>
            <person name="Karst S.M."/>
            <person name="Dueholm M.S."/>
            <person name="Nielsen P.H."/>
            <person name="Albertsen M."/>
        </authorList>
    </citation>
    <scope>NUCLEOTIDE SEQUENCE [LARGE SCALE GENOMIC DNA]</scope>
    <source>
        <strain evidence="7">Fred_18-Q3-R57-64_BAT3C.720</strain>
    </source>
</reference>
<evidence type="ECO:0000313" key="7">
    <source>
        <dbReference type="EMBL" id="MBK7956450.1"/>
    </source>
</evidence>
<accession>A0A935TL68</accession>
<dbReference type="SUPFAM" id="SSF56300">
    <property type="entry name" value="Metallo-dependent phosphatases"/>
    <property type="match status" value="1"/>
</dbReference>
<dbReference type="Gene3D" id="3.60.21.10">
    <property type="match status" value="1"/>
</dbReference>
<dbReference type="Pfam" id="PF00149">
    <property type="entry name" value="Metallophos"/>
    <property type="match status" value="1"/>
</dbReference>
<dbReference type="Pfam" id="PF24408">
    <property type="entry name" value="wHTH-Calcineurin_assc"/>
    <property type="match status" value="1"/>
</dbReference>
<dbReference type="Proteomes" id="UP000706151">
    <property type="component" value="Unassembled WGS sequence"/>
</dbReference>
<dbReference type="EMBL" id="JADJOT010000012">
    <property type="protein sequence ID" value="MBK7956450.1"/>
    <property type="molecule type" value="Genomic_DNA"/>
</dbReference>
<keyword evidence="2" id="KW-0378">Hydrolase</keyword>
<keyword evidence="1" id="KW-0479">Metal-binding</keyword>
<proteinExistence type="inferred from homology"/>
<dbReference type="GO" id="GO:0016787">
    <property type="term" value="F:hydrolase activity"/>
    <property type="evidence" value="ECO:0007669"/>
    <property type="project" value="UniProtKB-KW"/>
</dbReference>
<dbReference type="PANTHER" id="PTHR42988">
    <property type="entry name" value="PHOSPHOHYDROLASE"/>
    <property type="match status" value="1"/>
</dbReference>
<evidence type="ECO:0000256" key="2">
    <source>
        <dbReference type="ARBA" id="ARBA00022801"/>
    </source>
</evidence>
<dbReference type="GO" id="GO:0046872">
    <property type="term" value="F:metal ion binding"/>
    <property type="evidence" value="ECO:0007669"/>
    <property type="project" value="UniProtKB-KW"/>
</dbReference>
<dbReference type="InterPro" id="IPR004843">
    <property type="entry name" value="Calcineurin-like_PHP"/>
</dbReference>
<sequence>MFDLDRPLIRIAIVSDIHAFASKDKASDSVQDFSRAIPGSTPLCELADEIERQGRKADVLACAGDICNQADFGGLERAWAELHRLRGTLCASEVIATCGNHDLDSRYLSNETDPDPKGALLSLSPCFPFADPALTDKFWARNYAVFHYSKDVVISVLNTSAYHGGKQDEVGHGRISKRTIDALVAELKGFPVALTHVLVCHHHPLPLSGTARTTDTEFMRNGQDLLDGIVKATGTSWLIIHGHRHKPRLIHGASSTNAVPFVLGAGSLGARITGVPNQFHIASLYTSHAPEHASIVGRVETWSWNESSGWSSSAQSDGLPPICGFGYRGQIRALARGIAVLVGGEFLSWEDIRSNLPSVDFLMPDALRELEIELEKLQLNILRHRGGHFHQVGR</sequence>
<evidence type="ECO:0000256" key="4">
    <source>
        <dbReference type="ARBA" id="ARBA00025742"/>
    </source>
</evidence>
<comment type="similarity">
    <text evidence="4">Belongs to the cyclic nucleotide phosphodiesterase class-III family.</text>
</comment>
<evidence type="ECO:0000256" key="3">
    <source>
        <dbReference type="ARBA" id="ARBA00023004"/>
    </source>
</evidence>
<evidence type="ECO:0000259" key="5">
    <source>
        <dbReference type="Pfam" id="PF00149"/>
    </source>
</evidence>
<comment type="caution">
    <text evidence="7">The sequence shown here is derived from an EMBL/GenBank/DDBJ whole genome shotgun (WGS) entry which is preliminary data.</text>
</comment>
<protein>
    <submittedName>
        <fullName evidence="7">Metallophosphoesterase</fullName>
    </submittedName>
</protein>
<organism evidence="7 8">
    <name type="scientific">Candidatus Accumulibacter affinis</name>
    <dbReference type="NCBI Taxonomy" id="2954384"/>
    <lineage>
        <taxon>Bacteria</taxon>
        <taxon>Pseudomonadati</taxon>
        <taxon>Pseudomonadota</taxon>
        <taxon>Betaproteobacteria</taxon>
        <taxon>Candidatus Accumulibacter</taxon>
    </lineage>
</organism>
<name>A0A935TL68_9PROT</name>
<evidence type="ECO:0000256" key="1">
    <source>
        <dbReference type="ARBA" id="ARBA00022723"/>
    </source>
</evidence>